<dbReference type="AlphaFoldDB" id="A0AAV4R6A1"/>
<keyword evidence="2" id="KW-1185">Reference proteome</keyword>
<dbReference type="EMBL" id="BPLR01007390">
    <property type="protein sequence ID" value="GIY16546.1"/>
    <property type="molecule type" value="Genomic_DNA"/>
</dbReference>
<evidence type="ECO:0000313" key="1">
    <source>
        <dbReference type="EMBL" id="GIY16546.1"/>
    </source>
</evidence>
<evidence type="ECO:0000313" key="2">
    <source>
        <dbReference type="Proteomes" id="UP001054945"/>
    </source>
</evidence>
<comment type="caution">
    <text evidence="1">The sequence shown here is derived from an EMBL/GenBank/DDBJ whole genome shotgun (WGS) entry which is preliminary data.</text>
</comment>
<sequence>MEHEPTIVSLRTLFTSQFQTSTQLKTAPFAEFHKLRKLKFNRLDVCVSEDAADRTGTLSTSRLANSMGAEEKGFSLGCSTCWLQTICGGTQPSSLKNARALYQLSRVVAFLK</sequence>
<reference evidence="1 2" key="1">
    <citation type="submission" date="2021-06" db="EMBL/GenBank/DDBJ databases">
        <title>Caerostris extrusa draft genome.</title>
        <authorList>
            <person name="Kono N."/>
            <person name="Arakawa K."/>
        </authorList>
    </citation>
    <scope>NUCLEOTIDE SEQUENCE [LARGE SCALE GENOMIC DNA]</scope>
</reference>
<proteinExistence type="predicted"/>
<name>A0AAV4R6A1_CAEEX</name>
<organism evidence="1 2">
    <name type="scientific">Caerostris extrusa</name>
    <name type="common">Bark spider</name>
    <name type="synonym">Caerostris bankana</name>
    <dbReference type="NCBI Taxonomy" id="172846"/>
    <lineage>
        <taxon>Eukaryota</taxon>
        <taxon>Metazoa</taxon>
        <taxon>Ecdysozoa</taxon>
        <taxon>Arthropoda</taxon>
        <taxon>Chelicerata</taxon>
        <taxon>Arachnida</taxon>
        <taxon>Araneae</taxon>
        <taxon>Araneomorphae</taxon>
        <taxon>Entelegynae</taxon>
        <taxon>Araneoidea</taxon>
        <taxon>Araneidae</taxon>
        <taxon>Caerostris</taxon>
    </lineage>
</organism>
<dbReference type="Proteomes" id="UP001054945">
    <property type="component" value="Unassembled WGS sequence"/>
</dbReference>
<protein>
    <submittedName>
        <fullName evidence="1">Uncharacterized protein</fullName>
    </submittedName>
</protein>
<accession>A0AAV4R6A1</accession>
<gene>
    <name evidence="1" type="ORF">CEXT_711121</name>
</gene>